<dbReference type="STRING" id="551996.SAMN05192573_103509"/>
<dbReference type="AlphaFoldDB" id="A0A1G7UIQ1"/>
<dbReference type="InterPro" id="IPR011765">
    <property type="entry name" value="Pept_M16_N"/>
</dbReference>
<dbReference type="Gene3D" id="3.30.830.10">
    <property type="entry name" value="Metalloenzyme, LuxS/M16 peptidase-like"/>
    <property type="match status" value="2"/>
</dbReference>
<name>A0A1G7UIQ1_9SPHI</name>
<protein>
    <submittedName>
        <fullName evidence="3">Predicted Zn-dependent peptidase</fullName>
    </submittedName>
</protein>
<evidence type="ECO:0000259" key="2">
    <source>
        <dbReference type="Pfam" id="PF05193"/>
    </source>
</evidence>
<evidence type="ECO:0000259" key="1">
    <source>
        <dbReference type="Pfam" id="PF00675"/>
    </source>
</evidence>
<dbReference type="InterPro" id="IPR011249">
    <property type="entry name" value="Metalloenz_LuxS/M16"/>
</dbReference>
<gene>
    <name evidence="3" type="ORF">SAMN05192573_103509</name>
</gene>
<dbReference type="Pfam" id="PF05193">
    <property type="entry name" value="Peptidase_M16_C"/>
    <property type="match status" value="1"/>
</dbReference>
<dbReference type="PANTHER" id="PTHR11851:SF224">
    <property type="entry name" value="PROCESSING PROTEASE"/>
    <property type="match status" value="1"/>
</dbReference>
<dbReference type="Pfam" id="PF00675">
    <property type="entry name" value="Peptidase_M16"/>
    <property type="match status" value="1"/>
</dbReference>
<dbReference type="SUPFAM" id="SSF63411">
    <property type="entry name" value="LuxS/MPP-like metallohydrolase"/>
    <property type="match status" value="2"/>
</dbReference>
<feature type="domain" description="Peptidase M16 C-terminal" evidence="2">
    <location>
        <begin position="203"/>
        <end position="378"/>
    </location>
</feature>
<feature type="domain" description="Peptidase M16 N-terminal" evidence="1">
    <location>
        <begin position="88"/>
        <end position="189"/>
    </location>
</feature>
<dbReference type="GO" id="GO:0046872">
    <property type="term" value="F:metal ion binding"/>
    <property type="evidence" value="ECO:0007669"/>
    <property type="project" value="InterPro"/>
</dbReference>
<keyword evidence="4" id="KW-1185">Reference proteome</keyword>
<dbReference type="InterPro" id="IPR050361">
    <property type="entry name" value="MPP/UQCRC_Complex"/>
</dbReference>
<dbReference type="InterPro" id="IPR007863">
    <property type="entry name" value="Peptidase_M16_C"/>
</dbReference>
<evidence type="ECO:0000313" key="4">
    <source>
        <dbReference type="Proteomes" id="UP000199705"/>
    </source>
</evidence>
<dbReference type="Proteomes" id="UP000199705">
    <property type="component" value="Unassembled WGS sequence"/>
</dbReference>
<dbReference type="PANTHER" id="PTHR11851">
    <property type="entry name" value="METALLOPROTEASE"/>
    <property type="match status" value="1"/>
</dbReference>
<sequence>MYGHRLNQEIFKSHKSRSNNIHMINRKLAPEFRAIDNINLIRPEHKKLSNGCNIFCFNSGDQELVRIEWVFGNLSFDPAKPLLNMAVNSMLTDGTTTLTAAQIADKIDFYGAFLQVDYGYENSQVTLYSLNKHLHHTLPVIADILNNSIFPEKELETFKRNQQQKLQVSLQKNDVVARRAFNRAVYGTTIFGYAAEMTDYQTLQHDDMLAHYKKMYQPSNCTIVIAGKIEPEMLTLLTDTFDKDWENSPIPAVTIQPDIKAAADLFYFTEKPEALQSAIRIGTPIINRSHEDFQALQVLNTVFGGYFGSRLMANIREDKGYTYGIGSGLASFKQGGSFFIATEVGADVCKSAVAEIEKEMNLLKTELVPEEELSLVRNYMLGSLLGSLENVFSHADKFKTIYFAGLDYDYYDRYTVTVKNITSDKLIQLANTYFNFDQFYKVIVGKY</sequence>
<reference evidence="4" key="1">
    <citation type="submission" date="2016-10" db="EMBL/GenBank/DDBJ databases">
        <authorList>
            <person name="Varghese N."/>
            <person name="Submissions S."/>
        </authorList>
    </citation>
    <scope>NUCLEOTIDE SEQUENCE [LARGE SCALE GENOMIC DNA]</scope>
    <source>
        <strain evidence="4">Gh-67</strain>
    </source>
</reference>
<organism evidence="3 4">
    <name type="scientific">Mucilaginibacter gossypii</name>
    <dbReference type="NCBI Taxonomy" id="551996"/>
    <lineage>
        <taxon>Bacteria</taxon>
        <taxon>Pseudomonadati</taxon>
        <taxon>Bacteroidota</taxon>
        <taxon>Sphingobacteriia</taxon>
        <taxon>Sphingobacteriales</taxon>
        <taxon>Sphingobacteriaceae</taxon>
        <taxon>Mucilaginibacter</taxon>
    </lineage>
</organism>
<accession>A0A1G7UIQ1</accession>
<proteinExistence type="predicted"/>
<dbReference type="EMBL" id="FNCG01000003">
    <property type="protein sequence ID" value="SDG47432.1"/>
    <property type="molecule type" value="Genomic_DNA"/>
</dbReference>
<evidence type="ECO:0000313" key="3">
    <source>
        <dbReference type="EMBL" id="SDG47432.1"/>
    </source>
</evidence>